<organism evidence="8 9">
    <name type="scientific">Roseibium polysiphoniae</name>
    <dbReference type="NCBI Taxonomy" id="2571221"/>
    <lineage>
        <taxon>Bacteria</taxon>
        <taxon>Pseudomonadati</taxon>
        <taxon>Pseudomonadota</taxon>
        <taxon>Alphaproteobacteria</taxon>
        <taxon>Hyphomicrobiales</taxon>
        <taxon>Stappiaceae</taxon>
        <taxon>Roseibium</taxon>
    </lineage>
</organism>
<dbReference type="PANTHER" id="PTHR45766:SF6">
    <property type="entry name" value="SWI_SNF-RELATED MATRIX-ASSOCIATED ACTIN-DEPENDENT REGULATOR OF CHROMATIN SUBFAMILY A-LIKE PROTEIN 1"/>
    <property type="match status" value="1"/>
</dbReference>
<dbReference type="InterPro" id="IPR057342">
    <property type="entry name" value="DEXDc_RapA"/>
</dbReference>
<reference evidence="8" key="2">
    <citation type="journal article" date="2021" name="Microorganisms">
        <title>Bacterial Dimethylsulfoniopropionate Biosynthesis in the East China Sea.</title>
        <authorList>
            <person name="Liu J."/>
            <person name="Zhang Y."/>
            <person name="Liu J."/>
            <person name="Zhong H."/>
            <person name="Williams B.T."/>
            <person name="Zheng Y."/>
            <person name="Curson A.R.J."/>
            <person name="Sun C."/>
            <person name="Sun H."/>
            <person name="Song D."/>
            <person name="Wagner Mackenzie B."/>
            <person name="Bermejo Martinez A."/>
            <person name="Todd J.D."/>
            <person name="Zhang X.H."/>
        </authorList>
    </citation>
    <scope>NUCLEOTIDE SEQUENCE</scope>
    <source>
        <strain evidence="8">AESS21</strain>
    </source>
</reference>
<dbReference type="RefSeq" id="WP_213214990.1">
    <property type="nucleotide sequence ID" value="NZ_QTKU01000001.1"/>
</dbReference>
<dbReference type="PROSITE" id="PS51194">
    <property type="entry name" value="HELICASE_CTER"/>
    <property type="match status" value="1"/>
</dbReference>
<gene>
    <name evidence="8" type="ORF">DYI23_03815</name>
</gene>
<feature type="coiled-coil region" evidence="5">
    <location>
        <begin position="682"/>
        <end position="709"/>
    </location>
</feature>
<dbReference type="PANTHER" id="PTHR45766">
    <property type="entry name" value="DNA ANNEALING HELICASE AND ENDONUCLEASE ZRANB3 FAMILY MEMBER"/>
    <property type="match status" value="1"/>
</dbReference>
<dbReference type="CDD" id="cd18793">
    <property type="entry name" value="SF2_C_SNF"/>
    <property type="match status" value="1"/>
</dbReference>
<name>A0A944CBA4_9HYPH</name>
<dbReference type="Gene3D" id="3.40.50.300">
    <property type="entry name" value="P-loop containing nucleotide triphosphate hydrolases"/>
    <property type="match status" value="1"/>
</dbReference>
<evidence type="ECO:0000256" key="3">
    <source>
        <dbReference type="ARBA" id="ARBA00022806"/>
    </source>
</evidence>
<evidence type="ECO:0000313" key="9">
    <source>
        <dbReference type="Proteomes" id="UP000705379"/>
    </source>
</evidence>
<dbReference type="Gene3D" id="3.40.50.10810">
    <property type="entry name" value="Tandem AAA-ATPase domain"/>
    <property type="match status" value="1"/>
</dbReference>
<reference evidence="8" key="1">
    <citation type="submission" date="2018-08" db="EMBL/GenBank/DDBJ databases">
        <authorList>
            <person name="Jin W."/>
            <person name="Wang H."/>
            <person name="Yang Y."/>
            <person name="Li M."/>
            <person name="Liu J."/>
        </authorList>
    </citation>
    <scope>NUCLEOTIDE SEQUENCE</scope>
    <source>
        <strain evidence="8">AESS21</strain>
    </source>
</reference>
<comment type="caution">
    <text evidence="8">The sequence shown here is derived from an EMBL/GenBank/DDBJ whole genome shotgun (WGS) entry which is preliminary data.</text>
</comment>
<dbReference type="GO" id="GO:0016787">
    <property type="term" value="F:hydrolase activity"/>
    <property type="evidence" value="ECO:0007669"/>
    <property type="project" value="UniProtKB-KW"/>
</dbReference>
<keyword evidence="3 8" id="KW-0347">Helicase</keyword>
<keyword evidence="4" id="KW-0067">ATP-binding</keyword>
<dbReference type="PROSITE" id="PS51192">
    <property type="entry name" value="HELICASE_ATP_BIND_1"/>
    <property type="match status" value="1"/>
</dbReference>
<dbReference type="GO" id="GO:0005524">
    <property type="term" value="F:ATP binding"/>
    <property type="evidence" value="ECO:0007669"/>
    <property type="project" value="UniProtKB-KW"/>
</dbReference>
<accession>A0A944CBA4</accession>
<dbReference type="GO" id="GO:0004386">
    <property type="term" value="F:helicase activity"/>
    <property type="evidence" value="ECO:0007669"/>
    <property type="project" value="UniProtKB-KW"/>
</dbReference>
<dbReference type="InterPro" id="IPR014001">
    <property type="entry name" value="Helicase_ATP-bd"/>
</dbReference>
<dbReference type="InterPro" id="IPR049730">
    <property type="entry name" value="SNF2/RAD54-like_C"/>
</dbReference>
<feature type="domain" description="Helicase C-terminal" evidence="7">
    <location>
        <begin position="466"/>
        <end position="649"/>
    </location>
</feature>
<keyword evidence="2" id="KW-0378">Hydrolase</keyword>
<evidence type="ECO:0000259" key="6">
    <source>
        <dbReference type="PROSITE" id="PS51192"/>
    </source>
</evidence>
<evidence type="ECO:0000259" key="7">
    <source>
        <dbReference type="PROSITE" id="PS51194"/>
    </source>
</evidence>
<dbReference type="InterPro" id="IPR038718">
    <property type="entry name" value="SNF2-like_sf"/>
</dbReference>
<dbReference type="InterPro" id="IPR000330">
    <property type="entry name" value="SNF2_N"/>
</dbReference>
<protein>
    <submittedName>
        <fullName evidence="8">ATP-dependent helicase</fullName>
    </submittedName>
</protein>
<evidence type="ECO:0000256" key="5">
    <source>
        <dbReference type="SAM" id="Coils"/>
    </source>
</evidence>
<dbReference type="SUPFAM" id="SSF52540">
    <property type="entry name" value="P-loop containing nucleoside triphosphate hydrolases"/>
    <property type="match status" value="2"/>
</dbReference>
<dbReference type="SMART" id="SM00487">
    <property type="entry name" value="DEXDc"/>
    <property type="match status" value="1"/>
</dbReference>
<dbReference type="Proteomes" id="UP000705379">
    <property type="component" value="Unassembled WGS sequence"/>
</dbReference>
<dbReference type="NCBIfam" id="NF038317">
    <property type="entry name" value="DISARM_DrmD"/>
    <property type="match status" value="1"/>
</dbReference>
<proteinExistence type="predicted"/>
<dbReference type="AlphaFoldDB" id="A0A944CBA4"/>
<evidence type="ECO:0000256" key="2">
    <source>
        <dbReference type="ARBA" id="ARBA00022801"/>
    </source>
</evidence>
<dbReference type="SMART" id="SM00490">
    <property type="entry name" value="HELICc"/>
    <property type="match status" value="1"/>
</dbReference>
<dbReference type="CDD" id="cd18011">
    <property type="entry name" value="DEXDc_RapA"/>
    <property type="match status" value="1"/>
</dbReference>
<keyword evidence="5" id="KW-0175">Coiled coil</keyword>
<dbReference type="Pfam" id="PF00271">
    <property type="entry name" value="Helicase_C"/>
    <property type="match status" value="1"/>
</dbReference>
<dbReference type="Pfam" id="PF00176">
    <property type="entry name" value="SNF2-rel_dom"/>
    <property type="match status" value="1"/>
</dbReference>
<dbReference type="EMBL" id="QTKU01000001">
    <property type="protein sequence ID" value="MBS8259340.1"/>
    <property type="molecule type" value="Genomic_DNA"/>
</dbReference>
<dbReference type="InterPro" id="IPR027417">
    <property type="entry name" value="P-loop_NTPase"/>
</dbReference>
<sequence length="1051" mass="119945">MNYVSDYQQLAPGTFVRLRAKTWVVEDKGKFGSLPYVDLISVEDDGQGEALRVTLNPEIDCDVIDQSDWSVLFQTTFEGPDRLGAYLRATEWRTASAADRKLFQAPFRAGIRLDAYQLLPLAKALDLPRVNLLIADDVGLGKTVEAGLIVRELLLRRRLEVVVVAAPASMLLQWQDELSQKFGLDFTIVDREYLLETRRTRGFSANPWSVGSRFLVSHSVLSDETYMSGLRDLLGEFRGRSLFILDEAHHAAPSSGTVWATESQMTRAVRDIAARFEHRLFLSATPHNGHSNAFATLLEILDPQRFTRGINVEAKDLDPVMVRRLKEDLRHLGQPFPERIVSPIKIEGLPVKAPELQLAEMLDEYRSSSEGGSRARFLFSNLQQRLFSSIAAFDRTLRTHRKTLLRKRDEAADSAPEAVELLEDNDQIDVATTVARGELGDIDSAIAHVDRMLAITETARDEPDARIQAILDWIQSEMLDPELDWRDRRLILFTEWDDTRRWLVERLKEGLLQRSKSKIDLTDRISVFTGQTSLEERDRIKIEFNAPFDQAPVRVLVCTDAAREGLNLQARCYDLVHFDLPWNPSRLEQRNGRIDRKLQPSKVVNCRYFFYAQREEDRVLDALVRKTETIRKELGASGEVLRQTIEKRLTKDGIRRGDAKRISAEIDNEDSKQVIIARAELGDETEKRLARLKEEQARLQRLLDHADKRVGVKGKDIRQVVEIALKDDGATISAGDYSVPEAVRLDPEHPSFKKDASWAVLFDELRPGRPGRPSERIKWRNKTPVRGLVFEPPHVPEGQPEPQDVVQLHLEHRLVKRLISRFSSQGFRSSIGRVTAIIGTGAQPRVVLIGRLSLFGPGARRLHEEIIPITAAWRDIRREEQALAPFAEAGEATTITQLDEALRTGHQPSQAVIERLQKTVEWDIRDLRPHLEARAGQSEKTAVAELVENGRREAEALEDLLRRQIQRVRVAMQDSKQPSDQFELDLLNEEQKVQAERELRQFEADRRSWDHKLVRLQSDLDSEPQKVKESYELKARQLEPLGIVYLWPATN</sequence>
<evidence type="ECO:0000256" key="1">
    <source>
        <dbReference type="ARBA" id="ARBA00022741"/>
    </source>
</evidence>
<keyword evidence="1" id="KW-0547">Nucleotide-binding</keyword>
<evidence type="ECO:0000256" key="4">
    <source>
        <dbReference type="ARBA" id="ARBA00022840"/>
    </source>
</evidence>
<evidence type="ECO:0000313" key="8">
    <source>
        <dbReference type="EMBL" id="MBS8259340.1"/>
    </source>
</evidence>
<dbReference type="InterPro" id="IPR001650">
    <property type="entry name" value="Helicase_C-like"/>
</dbReference>
<feature type="domain" description="Helicase ATP-binding" evidence="6">
    <location>
        <begin position="123"/>
        <end position="304"/>
    </location>
</feature>